<evidence type="ECO:0000313" key="1">
    <source>
        <dbReference type="EMBL" id="TFK26604.1"/>
    </source>
</evidence>
<gene>
    <name evidence="1" type="ORF">FA15DRAFT_272533</name>
</gene>
<reference evidence="1 2" key="1">
    <citation type="journal article" date="2019" name="Nat. Ecol. Evol.">
        <title>Megaphylogeny resolves global patterns of mushroom evolution.</title>
        <authorList>
            <person name="Varga T."/>
            <person name="Krizsan K."/>
            <person name="Foldi C."/>
            <person name="Dima B."/>
            <person name="Sanchez-Garcia M."/>
            <person name="Sanchez-Ramirez S."/>
            <person name="Szollosi G.J."/>
            <person name="Szarkandi J.G."/>
            <person name="Papp V."/>
            <person name="Albert L."/>
            <person name="Andreopoulos W."/>
            <person name="Angelini C."/>
            <person name="Antonin V."/>
            <person name="Barry K.W."/>
            <person name="Bougher N.L."/>
            <person name="Buchanan P."/>
            <person name="Buyck B."/>
            <person name="Bense V."/>
            <person name="Catcheside P."/>
            <person name="Chovatia M."/>
            <person name="Cooper J."/>
            <person name="Damon W."/>
            <person name="Desjardin D."/>
            <person name="Finy P."/>
            <person name="Geml J."/>
            <person name="Haridas S."/>
            <person name="Hughes K."/>
            <person name="Justo A."/>
            <person name="Karasinski D."/>
            <person name="Kautmanova I."/>
            <person name="Kiss B."/>
            <person name="Kocsube S."/>
            <person name="Kotiranta H."/>
            <person name="LaButti K.M."/>
            <person name="Lechner B.E."/>
            <person name="Liimatainen K."/>
            <person name="Lipzen A."/>
            <person name="Lukacs Z."/>
            <person name="Mihaltcheva S."/>
            <person name="Morgado L.N."/>
            <person name="Niskanen T."/>
            <person name="Noordeloos M.E."/>
            <person name="Ohm R.A."/>
            <person name="Ortiz-Santana B."/>
            <person name="Ovrebo C."/>
            <person name="Racz N."/>
            <person name="Riley R."/>
            <person name="Savchenko A."/>
            <person name="Shiryaev A."/>
            <person name="Soop K."/>
            <person name="Spirin V."/>
            <person name="Szebenyi C."/>
            <person name="Tomsovsky M."/>
            <person name="Tulloss R.E."/>
            <person name="Uehling J."/>
            <person name="Grigoriev I.V."/>
            <person name="Vagvolgyi C."/>
            <person name="Papp T."/>
            <person name="Martin F.M."/>
            <person name="Miettinen O."/>
            <person name="Hibbett D.S."/>
            <person name="Nagy L.G."/>
        </authorList>
    </citation>
    <scope>NUCLEOTIDE SEQUENCE [LARGE SCALE GENOMIC DNA]</scope>
    <source>
        <strain evidence="1 2">CBS 121175</strain>
    </source>
</reference>
<dbReference type="EMBL" id="ML210173">
    <property type="protein sequence ID" value="TFK26604.1"/>
    <property type="molecule type" value="Genomic_DNA"/>
</dbReference>
<dbReference type="OrthoDB" id="3044558at2759"/>
<dbReference type="Proteomes" id="UP000307440">
    <property type="component" value="Unassembled WGS sequence"/>
</dbReference>
<keyword evidence="2" id="KW-1185">Reference proteome</keyword>
<sequence>MCLSMSYTLVLNEPALIFIPPPDNKEDPEWHPPFAMQVTIKQAGDHRLAELIAYFSAQREIVKGIETLIVRQAKGKPVPAFIEIEGEDDQGKPKFVLRGERKPWPLREHAMLMWGQYPIHCCAEKWKFDFELL</sequence>
<organism evidence="1 2">
    <name type="scientific">Coprinopsis marcescibilis</name>
    <name type="common">Agaric fungus</name>
    <name type="synonym">Psathyrella marcescibilis</name>
    <dbReference type="NCBI Taxonomy" id="230819"/>
    <lineage>
        <taxon>Eukaryota</taxon>
        <taxon>Fungi</taxon>
        <taxon>Dikarya</taxon>
        <taxon>Basidiomycota</taxon>
        <taxon>Agaricomycotina</taxon>
        <taxon>Agaricomycetes</taxon>
        <taxon>Agaricomycetidae</taxon>
        <taxon>Agaricales</taxon>
        <taxon>Agaricineae</taxon>
        <taxon>Psathyrellaceae</taxon>
        <taxon>Coprinopsis</taxon>
    </lineage>
</organism>
<proteinExistence type="predicted"/>
<protein>
    <submittedName>
        <fullName evidence="1">Uncharacterized protein</fullName>
    </submittedName>
</protein>
<accession>A0A5C3L0W5</accession>
<dbReference type="AlphaFoldDB" id="A0A5C3L0W5"/>
<name>A0A5C3L0W5_COPMA</name>
<evidence type="ECO:0000313" key="2">
    <source>
        <dbReference type="Proteomes" id="UP000307440"/>
    </source>
</evidence>